<feature type="region of interest" description="Disordered" evidence="1">
    <location>
        <begin position="186"/>
        <end position="221"/>
    </location>
</feature>
<sequence>MLRHGFHSDAPKESSIDLPSATYTNEVMAPSTGRAAQVLASSIYGIPPPASLEEASDEGEQRPHTAPLGPLRSQSHLYSSLRAHPSAPGAASTSHFIVLTPPADLSAASLPPRSATVATHTRRGILLPLYPTLGGQLYALAREYGLPSIGGISLYLQDNGSGEGGPRIGDATWATLWSAFFEEPAHDADGDRSNTAPLPYTGKQGIYSPGRRGLPRVPSNASLASNRSVSAANFALENGHLPIVGRFEWAVDPQRARWWRLFIGEADKADEEEPVADTGRSTPGAGRRPLRLTSQLSPGLKQGRGAQDASLEARSEASSPDAQPAPEQQARDNGPEPKEHTMSAAVASISAAASRFFGGHAHDEQDVPKPQTPKSPVRDVEEARERLTEIERHNAQQRRHAHRASIDVPRSVRRASQRISSMLQNEQPTHTRNTSLDAPAQYKQLKEAAETANLSGVDDAPWQSERPAQLAASRFARPAQAPSAPALPARKTTARPLLHSAEGDIFGKPPWSEQHTQATAQSEDVRTSLRSPITLGNLPAESPMLSIVDPPKDTHAEPTLSREESAELDSTLCDLQRALDLLSVKKQPGKQSRSAPPTQERGLGLSTYAPISAPLTLPAEDTSFDSMHAPRPLSTATNGTPAYVRYGIADTSSSSIIDKHLGLPARHYTQSSQRQFNRDSDTPTKIRNDAYDAIGMHAKETRQVFEQDADARSGILQVEPLQLRAKHGALADNGDDFMDTQAANRAESGLQEGSISMNYFQSEWAGTPKDAPPPLPPKDPDASLSMHETPRDEPTQFQEPRKLEYVLEEMGGHAGVTPRAEAPVRDEDDWARWSSGQVAQQYASGNTLQDVPHGAFLEQQQGASQGQQPPPLQNQPPLPSQLLESRPEYTNMGSQDPPLNHGNDTLDSQANTSSFFSPDASSQQDMPERRQTPPNAEPQAVSTMSPMSPNTSKQSVFSAITQRSPRRMRNSASSDRVQSGMGSPQSGPRGFFSKVSPKLKWPVGRRKKGAELKTNVSAPIAAMPIQNAEELTDVDHAEARNSAVSISSVSRGHTSLRNKDPYFEPGALTHSPSFGAAAMDDSAQNTSLHSTFSGPTPTLRQESAGAPVSMPQMHGMDQAPQLRSPFGGDHSGALPEPGFTNANQSFSFDDPRNFVEGMHAPFGSMPPQGMQAGAPWNAPQLAEQPDLPAQNSTGFADGDAGQLAFQPETGVFGVPPSGASGVGNMNVSGVSAMDNAVPDARIMNTLSLPTFAMANGAQDTVPRTGNFAGGAAPEMHHFNNANTGIAAVPGLGIVHSARDAFHLLEQDGGKLLGEISRSDWLPRSTPNDGAKGMRNALTGNAFRG</sequence>
<feature type="compositionally biased region" description="Polar residues" evidence="1">
    <location>
        <begin position="1083"/>
        <end position="1101"/>
    </location>
</feature>
<feature type="region of interest" description="Disordered" evidence="1">
    <location>
        <begin position="764"/>
        <end position="799"/>
    </location>
</feature>
<feature type="region of interest" description="Disordered" evidence="1">
    <location>
        <begin position="360"/>
        <end position="413"/>
    </location>
</feature>
<feature type="region of interest" description="Disordered" evidence="1">
    <location>
        <begin position="1083"/>
        <end position="1108"/>
    </location>
</feature>
<protein>
    <submittedName>
        <fullName evidence="2">Uncharacterized protein</fullName>
    </submittedName>
</protein>
<feature type="region of interest" description="Disordered" evidence="1">
    <location>
        <begin position="584"/>
        <end position="604"/>
    </location>
</feature>
<feature type="region of interest" description="Disordered" evidence="1">
    <location>
        <begin position="501"/>
        <end position="527"/>
    </location>
</feature>
<dbReference type="EMBL" id="KZ454987">
    <property type="protein sequence ID" value="PKI85925.1"/>
    <property type="molecule type" value="Genomic_DNA"/>
</dbReference>
<dbReference type="OrthoDB" id="9972196at2759"/>
<feature type="region of interest" description="Disordered" evidence="1">
    <location>
        <begin position="860"/>
        <end position="996"/>
    </location>
</feature>
<dbReference type="STRING" id="2020962.A0A2N1JHA9"/>
<dbReference type="Proteomes" id="UP000232875">
    <property type="component" value="Unassembled WGS sequence"/>
</dbReference>
<name>A0A2N1JHA9_9BASI</name>
<reference evidence="2 3" key="1">
    <citation type="submission" date="2017-10" db="EMBL/GenBank/DDBJ databases">
        <title>A novel species of cold-tolerant Malassezia isolated from bats.</title>
        <authorList>
            <person name="Lorch J.M."/>
            <person name="Palmer J.M."/>
            <person name="Vanderwolf K.J."/>
            <person name="Schmidt K.Z."/>
            <person name="Verant M.L."/>
            <person name="Weller T.J."/>
            <person name="Blehert D.S."/>
        </authorList>
    </citation>
    <scope>NUCLEOTIDE SEQUENCE [LARGE SCALE GENOMIC DNA]</scope>
    <source>
        <strain evidence="2 3">NWHC:44797-103</strain>
    </source>
</reference>
<feature type="compositionally biased region" description="Polar residues" evidence="1">
    <location>
        <begin position="940"/>
        <end position="963"/>
    </location>
</feature>
<keyword evidence="3" id="KW-1185">Reference proteome</keyword>
<feature type="compositionally biased region" description="Polar residues" evidence="1">
    <location>
        <begin position="902"/>
        <end position="925"/>
    </location>
</feature>
<feature type="compositionally biased region" description="Basic and acidic residues" evidence="1">
    <location>
        <begin position="376"/>
        <end position="394"/>
    </location>
</feature>
<feature type="region of interest" description="Disordered" evidence="1">
    <location>
        <begin position="49"/>
        <end position="72"/>
    </location>
</feature>
<proteinExistence type="predicted"/>
<feature type="compositionally biased region" description="Polar residues" evidence="1">
    <location>
        <begin position="970"/>
        <end position="986"/>
    </location>
</feature>
<evidence type="ECO:0000313" key="2">
    <source>
        <dbReference type="EMBL" id="PKI85925.1"/>
    </source>
</evidence>
<organism evidence="2 3">
    <name type="scientific">Malassezia vespertilionis</name>
    <dbReference type="NCBI Taxonomy" id="2020962"/>
    <lineage>
        <taxon>Eukaryota</taxon>
        <taxon>Fungi</taxon>
        <taxon>Dikarya</taxon>
        <taxon>Basidiomycota</taxon>
        <taxon>Ustilaginomycotina</taxon>
        <taxon>Malasseziomycetes</taxon>
        <taxon>Malasseziales</taxon>
        <taxon>Malasseziaceae</taxon>
        <taxon>Malassezia</taxon>
    </lineage>
</organism>
<feature type="region of interest" description="Disordered" evidence="1">
    <location>
        <begin position="270"/>
        <end position="343"/>
    </location>
</feature>
<feature type="compositionally biased region" description="Basic and acidic residues" evidence="1">
    <location>
        <begin position="788"/>
        <end position="799"/>
    </location>
</feature>
<feature type="compositionally biased region" description="Polar residues" evidence="1">
    <location>
        <begin position="513"/>
        <end position="522"/>
    </location>
</feature>
<feature type="compositionally biased region" description="Pro residues" evidence="1">
    <location>
        <begin position="868"/>
        <end position="879"/>
    </location>
</feature>
<evidence type="ECO:0000256" key="1">
    <source>
        <dbReference type="SAM" id="MobiDB-lite"/>
    </source>
</evidence>
<feature type="compositionally biased region" description="Basic and acidic residues" evidence="1">
    <location>
        <begin position="329"/>
        <end position="341"/>
    </location>
</feature>
<accession>A0A2N1JHA9</accession>
<gene>
    <name evidence="2" type="ORF">MVES_000346</name>
</gene>
<evidence type="ECO:0000313" key="3">
    <source>
        <dbReference type="Proteomes" id="UP000232875"/>
    </source>
</evidence>